<dbReference type="Pfam" id="PF13692">
    <property type="entry name" value="Glyco_trans_1_4"/>
    <property type="match status" value="1"/>
</dbReference>
<evidence type="ECO:0000313" key="4">
    <source>
        <dbReference type="Proteomes" id="UP001165405"/>
    </source>
</evidence>
<evidence type="ECO:0000313" key="3">
    <source>
        <dbReference type="EMBL" id="MCF4119982.1"/>
    </source>
</evidence>
<evidence type="ECO:0000256" key="1">
    <source>
        <dbReference type="ARBA" id="ARBA00022676"/>
    </source>
</evidence>
<dbReference type="PANTHER" id="PTHR12526">
    <property type="entry name" value="GLYCOSYLTRANSFERASE"/>
    <property type="match status" value="1"/>
</dbReference>
<dbReference type="AlphaFoldDB" id="A0AA41QD86"/>
<dbReference type="GO" id="GO:0016757">
    <property type="term" value="F:glycosyltransferase activity"/>
    <property type="evidence" value="ECO:0007669"/>
    <property type="project" value="UniProtKB-KW"/>
</dbReference>
<accession>A0AA41QD86</accession>
<evidence type="ECO:0000256" key="2">
    <source>
        <dbReference type="ARBA" id="ARBA00022679"/>
    </source>
</evidence>
<keyword evidence="2" id="KW-0808">Transferase</keyword>
<proteinExistence type="predicted"/>
<comment type="caution">
    <text evidence="3">The sequence shown here is derived from an EMBL/GenBank/DDBJ whole genome shotgun (WGS) entry which is preliminary data.</text>
</comment>
<dbReference type="Proteomes" id="UP001165405">
    <property type="component" value="Unassembled WGS sequence"/>
</dbReference>
<reference evidence="3" key="1">
    <citation type="submission" date="2022-01" db="EMBL/GenBank/DDBJ databases">
        <title>Antribacter sp. nov., isolated from Guizhou of China.</title>
        <authorList>
            <person name="Chengliang C."/>
            <person name="Ya Z."/>
        </authorList>
    </citation>
    <scope>NUCLEOTIDE SEQUENCE</scope>
    <source>
        <strain evidence="3">KLBMP 9083</strain>
    </source>
</reference>
<sequence>MTKDRPRLRVLVRLNSLELGGTQINAVDLAAELRGHGIASHLVGPRASARPGPSLLDVAAARGVTVEPYDPAPGLRAHARQLTEAADRVRADVVHVYGSWGGDRPVFWGPARGGRRPWVQTVYEMQVAPVILRNVPLVVGTGYLLDEAHDRPGHTVLISPPVDVDADRPGGADGAGFRERHGIGPDEVLLGIVSRLDTDMKAAPVGHAIDAMRVLGTRGASLVVVGTGDAEVALRERAGTVNRDVGREVVRFAGPLADPRPAYAASDVVLGMGGSAARALASGTPLVVQGEAGWSCLFEPSTAERLARSSYWSPEPSDDAVGGLVRAVSRLLDDRARRAELGRFGRQFAVERFGLPAMAGRLAALYEESGRLYTAREWAADLAQEAARVARKAVTRSAT</sequence>
<dbReference type="EMBL" id="JAKGSG010000011">
    <property type="protein sequence ID" value="MCF4119982.1"/>
    <property type="molecule type" value="Genomic_DNA"/>
</dbReference>
<keyword evidence="4" id="KW-1185">Reference proteome</keyword>
<dbReference type="CDD" id="cd03801">
    <property type="entry name" value="GT4_PimA-like"/>
    <property type="match status" value="1"/>
</dbReference>
<gene>
    <name evidence="3" type="ORF">L1785_03225</name>
</gene>
<dbReference type="SUPFAM" id="SSF53756">
    <property type="entry name" value="UDP-Glycosyltransferase/glycogen phosphorylase"/>
    <property type="match status" value="1"/>
</dbReference>
<organism evidence="3 4">
    <name type="scientific">Antribacter soli</name>
    <dbReference type="NCBI Taxonomy" id="2910976"/>
    <lineage>
        <taxon>Bacteria</taxon>
        <taxon>Bacillati</taxon>
        <taxon>Actinomycetota</taxon>
        <taxon>Actinomycetes</taxon>
        <taxon>Micrococcales</taxon>
        <taxon>Promicromonosporaceae</taxon>
        <taxon>Antribacter</taxon>
    </lineage>
</organism>
<name>A0AA41QD86_9MICO</name>
<dbReference type="PANTHER" id="PTHR12526:SF510">
    <property type="entry name" value="D-INOSITOL 3-PHOSPHATE GLYCOSYLTRANSFERASE"/>
    <property type="match status" value="1"/>
</dbReference>
<protein>
    <submittedName>
        <fullName evidence="3">Glycosyltransferase family 4 protein</fullName>
    </submittedName>
</protein>
<dbReference type="RefSeq" id="WP_236087694.1">
    <property type="nucleotide sequence ID" value="NZ_JAKGSG010000011.1"/>
</dbReference>
<dbReference type="Gene3D" id="3.40.50.2000">
    <property type="entry name" value="Glycogen Phosphorylase B"/>
    <property type="match status" value="2"/>
</dbReference>
<keyword evidence="1" id="KW-0328">Glycosyltransferase</keyword>